<keyword evidence="3" id="KW-1185">Reference proteome</keyword>
<proteinExistence type="predicted"/>
<dbReference type="GO" id="GO:0004527">
    <property type="term" value="F:exonuclease activity"/>
    <property type="evidence" value="ECO:0007669"/>
    <property type="project" value="UniProtKB-KW"/>
</dbReference>
<dbReference type="SMART" id="SM00479">
    <property type="entry name" value="EXOIII"/>
    <property type="match status" value="1"/>
</dbReference>
<dbReference type="Pfam" id="PF12843">
    <property type="entry name" value="QSregVF_b"/>
    <property type="match status" value="1"/>
</dbReference>
<dbReference type="CDD" id="cd06127">
    <property type="entry name" value="DEDDh"/>
    <property type="match status" value="1"/>
</dbReference>
<sequence>MAALIFDTETTGRNAPQLIEAAWLRVNDLRTLEVEEQFVQRYRPEKKIELGAIAVHHILDEDLADCPPASTFQLPADTEYLVGHSIDFDWEVAGRPEVKRICTYAMSRRLWPEIDSFSQSALLYHFSKDRNKTRENLKNAHSALADVKFCRVILNRIVLAVRPASWEALWEFSERARIPETMPFGKHKGVKICDLPDDYRRWALNNLTDMDPYLRKALEGAA</sequence>
<dbReference type="GO" id="GO:0006259">
    <property type="term" value="P:DNA metabolic process"/>
    <property type="evidence" value="ECO:0007669"/>
    <property type="project" value="UniProtKB-ARBA"/>
</dbReference>
<accession>A0AAE2YPY9</accession>
<name>A0AAE2YPY9_9PROT</name>
<keyword evidence="2" id="KW-0378">Hydrolase</keyword>
<keyword evidence="2" id="KW-0540">Nuclease</keyword>
<evidence type="ECO:0000259" key="1">
    <source>
        <dbReference type="SMART" id="SM00479"/>
    </source>
</evidence>
<dbReference type="RefSeq" id="WP_215872665.1">
    <property type="nucleotide sequence ID" value="NZ_JAAXYO010000104.1"/>
</dbReference>
<dbReference type="Pfam" id="PF00929">
    <property type="entry name" value="RNase_T"/>
    <property type="match status" value="1"/>
</dbReference>
<dbReference type="EMBL" id="JAAXYO010000104">
    <property type="protein sequence ID" value="MBU2788095.1"/>
    <property type="molecule type" value="Genomic_DNA"/>
</dbReference>
<dbReference type="InterPro" id="IPR024530">
    <property type="entry name" value="QSregVF_b"/>
</dbReference>
<dbReference type="Proteomes" id="UP001197378">
    <property type="component" value="Unassembled WGS sequence"/>
</dbReference>
<feature type="domain" description="Exonuclease" evidence="1">
    <location>
        <begin position="2"/>
        <end position="163"/>
    </location>
</feature>
<dbReference type="SUPFAM" id="SSF53098">
    <property type="entry name" value="Ribonuclease H-like"/>
    <property type="match status" value="1"/>
</dbReference>
<dbReference type="InterPro" id="IPR013520">
    <property type="entry name" value="Ribonucl_H"/>
</dbReference>
<gene>
    <name evidence="2" type="ORF">HFQ13_07740</name>
</gene>
<reference evidence="2" key="1">
    <citation type="journal article" date="2021" name="ISME J.">
        <title>Genomic evolution of the class Acidithiobacillia: deep-branching Proteobacteria living in extreme acidic conditions.</title>
        <authorList>
            <person name="Moya-Beltran A."/>
            <person name="Beard S."/>
            <person name="Rojas-Villalobos C."/>
            <person name="Issotta F."/>
            <person name="Gallardo Y."/>
            <person name="Ulloa R."/>
            <person name="Giaveno A."/>
            <person name="Degli Esposti M."/>
            <person name="Johnson D.B."/>
            <person name="Quatrini R."/>
        </authorList>
    </citation>
    <scope>NUCLEOTIDE SEQUENCE</scope>
    <source>
        <strain evidence="2">VAN18-1</strain>
    </source>
</reference>
<dbReference type="InterPro" id="IPR036397">
    <property type="entry name" value="RNaseH_sf"/>
</dbReference>
<keyword evidence="2" id="KW-0269">Exonuclease</keyword>
<dbReference type="Gene3D" id="3.30.420.10">
    <property type="entry name" value="Ribonuclease H-like superfamily/Ribonuclease H"/>
    <property type="match status" value="1"/>
</dbReference>
<comment type="caution">
    <text evidence="2">The sequence shown here is derived from an EMBL/GenBank/DDBJ whole genome shotgun (WGS) entry which is preliminary data.</text>
</comment>
<evidence type="ECO:0000313" key="2">
    <source>
        <dbReference type="EMBL" id="MBU2788095.1"/>
    </source>
</evidence>
<evidence type="ECO:0000313" key="3">
    <source>
        <dbReference type="Proteomes" id="UP001197378"/>
    </source>
</evidence>
<protein>
    <submittedName>
        <fullName evidence="2">3'-5' exonuclease</fullName>
    </submittedName>
</protein>
<dbReference type="InterPro" id="IPR012337">
    <property type="entry name" value="RNaseH-like_sf"/>
</dbReference>
<organism evidence="2 3">
    <name type="scientific">Igneacidithiobacillus copahuensis</name>
    <dbReference type="NCBI Taxonomy" id="2724909"/>
    <lineage>
        <taxon>Bacteria</taxon>
        <taxon>Pseudomonadati</taxon>
        <taxon>Pseudomonadota</taxon>
        <taxon>Acidithiobacillia</taxon>
        <taxon>Acidithiobacillales</taxon>
        <taxon>Acidithiobacillaceae</taxon>
        <taxon>Igneacidithiobacillus</taxon>
    </lineage>
</organism>
<dbReference type="GO" id="GO:0003676">
    <property type="term" value="F:nucleic acid binding"/>
    <property type="evidence" value="ECO:0007669"/>
    <property type="project" value="InterPro"/>
</dbReference>
<dbReference type="AlphaFoldDB" id="A0AAE2YPY9"/>